<gene>
    <name evidence="2" type="ORF">QBC33DRAFT_289854</name>
</gene>
<comment type="caution">
    <text evidence="2">The sequence shown here is derived from an EMBL/GenBank/DDBJ whole genome shotgun (WGS) entry which is preliminary data.</text>
</comment>
<feature type="region of interest" description="Disordered" evidence="1">
    <location>
        <begin position="1"/>
        <end position="62"/>
    </location>
</feature>
<evidence type="ECO:0000256" key="1">
    <source>
        <dbReference type="SAM" id="MobiDB-lite"/>
    </source>
</evidence>
<keyword evidence="3" id="KW-1185">Reference proteome</keyword>
<proteinExistence type="predicted"/>
<feature type="compositionally biased region" description="Low complexity" evidence="1">
    <location>
        <begin position="1"/>
        <end position="15"/>
    </location>
</feature>
<name>A0AAJ0BUE1_9PEZI</name>
<dbReference type="EMBL" id="MU839041">
    <property type="protein sequence ID" value="KAK1762186.1"/>
    <property type="molecule type" value="Genomic_DNA"/>
</dbReference>
<dbReference type="RefSeq" id="XP_060278399.1">
    <property type="nucleotide sequence ID" value="XM_060423323.1"/>
</dbReference>
<organism evidence="2 3">
    <name type="scientific">Phialemonium atrogriseum</name>
    <dbReference type="NCBI Taxonomy" id="1093897"/>
    <lineage>
        <taxon>Eukaryota</taxon>
        <taxon>Fungi</taxon>
        <taxon>Dikarya</taxon>
        <taxon>Ascomycota</taxon>
        <taxon>Pezizomycotina</taxon>
        <taxon>Sordariomycetes</taxon>
        <taxon>Sordariomycetidae</taxon>
        <taxon>Cephalothecales</taxon>
        <taxon>Cephalothecaceae</taxon>
        <taxon>Phialemonium</taxon>
    </lineage>
</organism>
<dbReference type="GeneID" id="85306510"/>
<accession>A0AAJ0BUE1</accession>
<dbReference type="AlphaFoldDB" id="A0AAJ0BUE1"/>
<feature type="compositionally biased region" description="Basic residues" evidence="1">
    <location>
        <begin position="17"/>
        <end position="36"/>
    </location>
</feature>
<protein>
    <submittedName>
        <fullName evidence="2">Uncharacterized protein</fullName>
    </submittedName>
</protein>
<evidence type="ECO:0000313" key="2">
    <source>
        <dbReference type="EMBL" id="KAK1762186.1"/>
    </source>
</evidence>
<reference evidence="2" key="1">
    <citation type="submission" date="2023-06" db="EMBL/GenBank/DDBJ databases">
        <title>Genome-scale phylogeny and comparative genomics of the fungal order Sordariales.</title>
        <authorList>
            <consortium name="Lawrence Berkeley National Laboratory"/>
            <person name="Hensen N."/>
            <person name="Bonometti L."/>
            <person name="Westerberg I."/>
            <person name="Brannstrom I.O."/>
            <person name="Guillou S."/>
            <person name="Cros-Aarteil S."/>
            <person name="Calhoun S."/>
            <person name="Haridas S."/>
            <person name="Kuo A."/>
            <person name="Mondo S."/>
            <person name="Pangilinan J."/>
            <person name="Riley R."/>
            <person name="Labutti K."/>
            <person name="Andreopoulos B."/>
            <person name="Lipzen A."/>
            <person name="Chen C."/>
            <person name="Yanf M."/>
            <person name="Daum C."/>
            <person name="Ng V."/>
            <person name="Clum A."/>
            <person name="Steindorff A."/>
            <person name="Ohm R."/>
            <person name="Martin F."/>
            <person name="Silar P."/>
            <person name="Natvig D."/>
            <person name="Lalanne C."/>
            <person name="Gautier V."/>
            <person name="Ament-Velasquez S.L."/>
            <person name="Kruys A."/>
            <person name="Hutchinson M.I."/>
            <person name="Powell A.J."/>
            <person name="Barry K."/>
            <person name="Miller A.N."/>
            <person name="Grigoriev I.V."/>
            <person name="Debuchy R."/>
            <person name="Gladieux P."/>
            <person name="Thoren M.H."/>
            <person name="Johannesson H."/>
        </authorList>
    </citation>
    <scope>NUCLEOTIDE SEQUENCE</scope>
    <source>
        <strain evidence="2">8032-3</strain>
    </source>
</reference>
<sequence>MSSFRESQTSASSSSKGKQHRKKHEDKNDKHHKHDRYQKSDKQVHTHAQATKSEKTGTTSSSSDNVDFLFVVNELRTHDTGDGLERDLWNDVIPFSSPNDYAEEAPGRVFRYRNGEVTDVGQDYLWIRPGRGQEGCIWKWDALDQSSQPMDVYKTYSVFRCWRFNPIIWTGSDVSVPSTERPGAPGAQFFSLHFRSPPGGVSEIWPSAGPNEAVQSPSVSEIWPPAFRYVAGRDPSWMPSLVPQQYSNPFADAPRSQGLRGELPVILGMMALAQSQSLFYPPTQWRKRQWHRAPQTGEEDLNPGPDEAPRGVLVQICLDPQGGEGSTAADLHKFEWYTNVVKDAPRQSR</sequence>
<dbReference type="Proteomes" id="UP001244011">
    <property type="component" value="Unassembled WGS sequence"/>
</dbReference>
<evidence type="ECO:0000313" key="3">
    <source>
        <dbReference type="Proteomes" id="UP001244011"/>
    </source>
</evidence>